<keyword evidence="6" id="KW-0223">Dioxygenase</keyword>
<comment type="similarity">
    <text evidence="1 12">Belongs to the lipoxygenase family.</text>
</comment>
<dbReference type="GO" id="GO:0006633">
    <property type="term" value="P:fatty acid biosynthetic process"/>
    <property type="evidence" value="ECO:0007669"/>
    <property type="project" value="UniProtKB-KW"/>
</dbReference>
<dbReference type="SUPFAM" id="SSF49723">
    <property type="entry name" value="Lipase/lipooxygenase domain (PLAT/LH2 domain)"/>
    <property type="match status" value="1"/>
</dbReference>
<dbReference type="Pfam" id="PF00305">
    <property type="entry name" value="Lipoxygenase"/>
    <property type="match status" value="1"/>
</dbReference>
<keyword evidence="8" id="KW-0408">Iron</keyword>
<dbReference type="PROSITE" id="PS50095">
    <property type="entry name" value="PLAT"/>
    <property type="match status" value="1"/>
</dbReference>
<proteinExistence type="inferred from homology"/>
<keyword evidence="17" id="KW-1185">Reference proteome</keyword>
<dbReference type="PRINTS" id="PR00468">
    <property type="entry name" value="PLTLPOXGNASE"/>
</dbReference>
<evidence type="ECO:0000313" key="17">
    <source>
        <dbReference type="Proteomes" id="UP000824469"/>
    </source>
</evidence>
<organism evidence="16 17">
    <name type="scientific">Taxus chinensis</name>
    <name type="common">Chinese yew</name>
    <name type="synonym">Taxus wallichiana var. chinensis</name>
    <dbReference type="NCBI Taxonomy" id="29808"/>
    <lineage>
        <taxon>Eukaryota</taxon>
        <taxon>Viridiplantae</taxon>
        <taxon>Streptophyta</taxon>
        <taxon>Embryophyta</taxon>
        <taxon>Tracheophyta</taxon>
        <taxon>Spermatophyta</taxon>
        <taxon>Pinopsida</taxon>
        <taxon>Pinidae</taxon>
        <taxon>Conifers II</taxon>
        <taxon>Cupressales</taxon>
        <taxon>Taxaceae</taxon>
        <taxon>Taxus</taxon>
    </lineage>
</organism>
<dbReference type="InterPro" id="IPR036226">
    <property type="entry name" value="LipOase_C_sf"/>
</dbReference>
<evidence type="ECO:0000313" key="16">
    <source>
        <dbReference type="EMBL" id="KAH9301871.1"/>
    </source>
</evidence>
<feature type="non-terminal residue" evidence="16">
    <location>
        <position position="808"/>
    </location>
</feature>
<evidence type="ECO:0000256" key="10">
    <source>
        <dbReference type="ARBA" id="ARBA00023160"/>
    </source>
</evidence>
<dbReference type="GO" id="GO:0034440">
    <property type="term" value="P:lipid oxidation"/>
    <property type="evidence" value="ECO:0007669"/>
    <property type="project" value="InterPro"/>
</dbReference>
<reference evidence="16 17" key="1">
    <citation type="journal article" date="2021" name="Nat. Plants">
        <title>The Taxus genome provides insights into paclitaxel biosynthesis.</title>
        <authorList>
            <person name="Xiong X."/>
            <person name="Gou J."/>
            <person name="Liao Q."/>
            <person name="Li Y."/>
            <person name="Zhou Q."/>
            <person name="Bi G."/>
            <person name="Li C."/>
            <person name="Du R."/>
            <person name="Wang X."/>
            <person name="Sun T."/>
            <person name="Guo L."/>
            <person name="Liang H."/>
            <person name="Lu P."/>
            <person name="Wu Y."/>
            <person name="Zhang Z."/>
            <person name="Ro D.K."/>
            <person name="Shang Y."/>
            <person name="Huang S."/>
            <person name="Yan J."/>
        </authorList>
    </citation>
    <scope>NUCLEOTIDE SEQUENCE [LARGE SCALE GENOMIC DNA]</scope>
    <source>
        <strain evidence="16">Ta-2019</strain>
    </source>
</reference>
<gene>
    <name evidence="16" type="ORF">KI387_013454</name>
</gene>
<dbReference type="PRINTS" id="PR00087">
    <property type="entry name" value="LIPOXYGENASE"/>
</dbReference>
<dbReference type="InterPro" id="IPR027433">
    <property type="entry name" value="Lipoxygenase_dom_3"/>
</dbReference>
<dbReference type="PANTHER" id="PTHR11771">
    <property type="entry name" value="LIPOXYGENASE"/>
    <property type="match status" value="1"/>
</dbReference>
<dbReference type="InterPro" id="IPR020834">
    <property type="entry name" value="LipOase_CS"/>
</dbReference>
<dbReference type="Gene3D" id="2.60.60.20">
    <property type="entry name" value="PLAT/LH2 domain"/>
    <property type="match status" value="1"/>
</dbReference>
<keyword evidence="5" id="KW-0276">Fatty acid metabolism</keyword>
<dbReference type="GO" id="GO:0031408">
    <property type="term" value="P:oxylipin biosynthetic process"/>
    <property type="evidence" value="ECO:0007669"/>
    <property type="project" value="UniProtKB-UniRule"/>
</dbReference>
<dbReference type="Gene3D" id="4.10.372.10">
    <property type="entry name" value="Lipoxygenase-1, Domain 3"/>
    <property type="match status" value="1"/>
</dbReference>
<dbReference type="FunFam" id="4.10.375.10:FF:000001">
    <property type="entry name" value="Lipoxygenase"/>
    <property type="match status" value="1"/>
</dbReference>
<dbReference type="InterPro" id="IPR013819">
    <property type="entry name" value="LipOase_C"/>
</dbReference>
<evidence type="ECO:0000256" key="13">
    <source>
        <dbReference type="SAM" id="MobiDB-lite"/>
    </source>
</evidence>
<dbReference type="Gene3D" id="1.20.245.10">
    <property type="entry name" value="Lipoxygenase-1, Domain 5"/>
    <property type="match status" value="1"/>
</dbReference>
<keyword evidence="4 12" id="KW-0925">Oxylipin biosynthesis</keyword>
<dbReference type="Pfam" id="PF01477">
    <property type="entry name" value="PLAT"/>
    <property type="match status" value="1"/>
</dbReference>
<evidence type="ECO:0000256" key="12">
    <source>
        <dbReference type="RuleBase" id="RU003975"/>
    </source>
</evidence>
<keyword evidence="7" id="KW-0560">Oxidoreductase</keyword>
<dbReference type="Proteomes" id="UP000824469">
    <property type="component" value="Unassembled WGS sequence"/>
</dbReference>
<dbReference type="SUPFAM" id="SSF48484">
    <property type="entry name" value="Lipoxigenase"/>
    <property type="match status" value="1"/>
</dbReference>
<dbReference type="EMBL" id="JAHRHJ020000009">
    <property type="protein sequence ID" value="KAH9301871.1"/>
    <property type="molecule type" value="Genomic_DNA"/>
</dbReference>
<comment type="caution">
    <text evidence="11">Lacks conserved residue(s) required for the propagation of feature annotation.</text>
</comment>
<dbReference type="FunFam" id="3.10.450.60:FF:000002">
    <property type="entry name" value="Lipoxygenase"/>
    <property type="match status" value="1"/>
</dbReference>
<dbReference type="GO" id="GO:0046872">
    <property type="term" value="F:metal ion binding"/>
    <property type="evidence" value="ECO:0007669"/>
    <property type="project" value="UniProtKB-UniRule"/>
</dbReference>
<dbReference type="AlphaFoldDB" id="A0AA38FHH1"/>
<dbReference type="Gene3D" id="3.10.450.60">
    <property type="match status" value="1"/>
</dbReference>
<sequence length="808" mass="90947">SGSGHLGEPAFLTNWISPHGGGLLTGENAYGVEFNWDLSRFGRPVAFFIRNSHHNEFYLKSLTLNQHQGISLHFDCNSWVYPSTPYEPHRVFFSNQSYLPADTPSALVNLRKGELESLRGNGGGKREERDRVYDYDVYNDLGEPDKDEELKRPVLGGSAELPYPRRCRTGRPPSQADPASESRLALGNFHIYVPRDERFGHVKLSDFLAYGLKSIVQFIAPQVTSVFHSPPEEFDSFQDIMKLYTDGIKVSRNSCVEAAEECIPLELIKQFLKTDGEKLHKYPFPQVITADQHAWKKDEEFARQMISGVNPVCIQRLQSFPPKSKLDPKIYGDQMSCITAAHIEKNLDGFKVNQALQKNKLFILDHHDSLMPYMNRVNGLDTTKTYASRTVLFLKEDGTLKPVAIELSLPPSQGGGGGAKVFTPAEEGAQGALWQLAKAYVSVNDSGIHELITHWLKTHAATEPYIIAAKRQLSVMHPVSRLLSPHFRYTMHINALARQILINAGGLLEQSVFSGKYSMEMSAVVYKNWRFDEEGLPADLLKSLDAIMTLNRGVAVVDDSMPHGLKLMIEDYPYAVDGLEIWSAIQTWVGEYLSIYYSSDELVRGDTELQAWWHEIRNVGHADKKEETWWFNMETIAELEKTLTTIIWVASALHAATNFGQYAYSGYMPNRPAVSRRFIPEEGTEDFEELVNSRDTAFLKTVSNKFQATMGMSIIEILSRHSTDEVYLGQSASPRGWTCEERVLNAFDRFGGRLMEIEKNISERNEDKAFNNRRGPAQVAYTLLYPNTSDVSGKGGMTGKGIPNSVSI</sequence>
<comment type="pathway">
    <text evidence="12">Lipid metabolism; oxylipin biosynthesis.</text>
</comment>
<feature type="domain" description="PLAT" evidence="14">
    <location>
        <begin position="1"/>
        <end position="94"/>
    </location>
</feature>
<dbReference type="FunFam" id="1.20.245.10:FF:000002">
    <property type="entry name" value="Lipoxygenase"/>
    <property type="match status" value="1"/>
</dbReference>
<evidence type="ECO:0000259" key="14">
    <source>
        <dbReference type="PROSITE" id="PS50095"/>
    </source>
</evidence>
<comment type="caution">
    <text evidence="16">The sequence shown here is derived from an EMBL/GenBank/DDBJ whole genome shotgun (WGS) entry which is preliminary data.</text>
</comment>
<evidence type="ECO:0000256" key="7">
    <source>
        <dbReference type="ARBA" id="ARBA00023002"/>
    </source>
</evidence>
<dbReference type="OMA" id="NNDERWK"/>
<accession>A0AA38FHH1</accession>
<dbReference type="GO" id="GO:0016702">
    <property type="term" value="F:oxidoreductase activity, acting on single donors with incorporation of molecular oxygen, incorporation of two atoms of oxygen"/>
    <property type="evidence" value="ECO:0007669"/>
    <property type="project" value="InterPro"/>
</dbReference>
<dbReference type="InterPro" id="IPR036392">
    <property type="entry name" value="PLAT/LH2_dom_sf"/>
</dbReference>
<dbReference type="PROSITE" id="PS00081">
    <property type="entry name" value="LIPOXYGENASE_2"/>
    <property type="match status" value="1"/>
</dbReference>
<evidence type="ECO:0000256" key="4">
    <source>
        <dbReference type="ARBA" id="ARBA00022767"/>
    </source>
</evidence>
<evidence type="ECO:0000256" key="9">
    <source>
        <dbReference type="ARBA" id="ARBA00023098"/>
    </source>
</evidence>
<keyword evidence="10 12" id="KW-0275">Fatty acid biosynthesis</keyword>
<comment type="function">
    <text evidence="12">Plant lipoxygenase may be involved in a number of diverse aspects of plant physiology including growth and development, pest resistance, and senescence or responses to wounding.</text>
</comment>
<keyword evidence="2 12" id="KW-0444">Lipid biosynthesis</keyword>
<keyword evidence="9" id="KW-0443">Lipid metabolism</keyword>
<evidence type="ECO:0000259" key="15">
    <source>
        <dbReference type="PROSITE" id="PS51393"/>
    </source>
</evidence>
<protein>
    <recommendedName>
        <fullName evidence="12">Lipoxygenase</fullName>
        <ecNumber evidence="12">1.13.11.-</ecNumber>
    </recommendedName>
</protein>
<dbReference type="EC" id="1.13.11.-" evidence="12"/>
<evidence type="ECO:0000256" key="11">
    <source>
        <dbReference type="PROSITE-ProRule" id="PRU00152"/>
    </source>
</evidence>
<evidence type="ECO:0000256" key="3">
    <source>
        <dbReference type="ARBA" id="ARBA00022723"/>
    </source>
</evidence>
<feature type="region of interest" description="Disordered" evidence="13">
    <location>
        <begin position="161"/>
        <end position="180"/>
    </location>
</feature>
<feature type="domain" description="Lipoxygenase" evidence="15">
    <location>
        <begin position="97"/>
        <end position="808"/>
    </location>
</feature>
<dbReference type="SMART" id="SM00308">
    <property type="entry name" value="LH2"/>
    <property type="match status" value="1"/>
</dbReference>
<evidence type="ECO:0000256" key="8">
    <source>
        <dbReference type="ARBA" id="ARBA00023004"/>
    </source>
</evidence>
<evidence type="ECO:0000256" key="6">
    <source>
        <dbReference type="ARBA" id="ARBA00022964"/>
    </source>
</evidence>
<evidence type="ECO:0000256" key="1">
    <source>
        <dbReference type="ARBA" id="ARBA00009419"/>
    </source>
</evidence>
<dbReference type="InterPro" id="IPR000907">
    <property type="entry name" value="LipOase"/>
</dbReference>
<dbReference type="InterPro" id="IPR001246">
    <property type="entry name" value="LipOase_plant"/>
</dbReference>
<dbReference type="Gene3D" id="4.10.375.10">
    <property type="entry name" value="Lipoxygenase-1, Domain 2"/>
    <property type="match status" value="1"/>
</dbReference>
<dbReference type="PROSITE" id="PS51393">
    <property type="entry name" value="LIPOXYGENASE_3"/>
    <property type="match status" value="1"/>
</dbReference>
<evidence type="ECO:0000256" key="2">
    <source>
        <dbReference type="ARBA" id="ARBA00022516"/>
    </source>
</evidence>
<evidence type="ECO:0000256" key="5">
    <source>
        <dbReference type="ARBA" id="ARBA00022832"/>
    </source>
</evidence>
<keyword evidence="3" id="KW-0479">Metal-binding</keyword>
<name>A0AA38FHH1_TAXCH</name>
<dbReference type="InterPro" id="IPR001024">
    <property type="entry name" value="PLAT/LH2_dom"/>
</dbReference>